<evidence type="ECO:0000313" key="4">
    <source>
        <dbReference type="EMBL" id="KMQ60014.1"/>
    </source>
</evidence>
<feature type="signal peptide" evidence="2">
    <location>
        <begin position="1"/>
        <end position="20"/>
    </location>
</feature>
<dbReference type="AlphaFoldDB" id="A0A0J7I1Y3"/>
<comment type="caution">
    <text evidence="4">The sequence shown here is derived from an EMBL/GenBank/DDBJ whole genome shotgun (WGS) entry which is preliminary data.</text>
</comment>
<dbReference type="InterPro" id="IPR013783">
    <property type="entry name" value="Ig-like_fold"/>
</dbReference>
<dbReference type="GO" id="GO:0004222">
    <property type="term" value="F:metalloendopeptidase activity"/>
    <property type="evidence" value="ECO:0007669"/>
    <property type="project" value="InterPro"/>
</dbReference>
<proteinExistence type="predicted"/>
<evidence type="ECO:0000313" key="5">
    <source>
        <dbReference type="Proteomes" id="UP000036261"/>
    </source>
</evidence>
<reference evidence="4 5" key="1">
    <citation type="journal article" date="2013" name="Int. J. Syst. Evol. Microbiol.">
        <title>Chryseobacterium angstadtii sp. nov., isolated from a newt tank.</title>
        <authorList>
            <person name="Kirk K.E."/>
            <person name="Hoffman J.A."/>
            <person name="Smith K.A."/>
            <person name="Strahan B.L."/>
            <person name="Failor K.C."/>
            <person name="Krebs J.E."/>
            <person name="Gale A.N."/>
            <person name="Do T.D."/>
            <person name="Sontag T.C."/>
            <person name="Batties A.M."/>
            <person name="Mistiszyn K."/>
            <person name="Newman J.D."/>
        </authorList>
    </citation>
    <scope>NUCLEOTIDE SEQUENCE [LARGE SCALE GENOMIC DNA]</scope>
    <source>
        <strain evidence="4 5">KM</strain>
    </source>
</reference>
<evidence type="ECO:0000256" key="2">
    <source>
        <dbReference type="SAM" id="SignalP"/>
    </source>
</evidence>
<dbReference type="Gene3D" id="2.60.40.10">
    <property type="entry name" value="Immunoglobulins"/>
    <property type="match status" value="1"/>
</dbReference>
<feature type="domain" description="Peptidase M12B" evidence="3">
    <location>
        <begin position="197"/>
        <end position="422"/>
    </location>
</feature>
<dbReference type="PANTHER" id="PTHR11905:SF159">
    <property type="entry name" value="ADAM METALLOPROTEASE"/>
    <property type="match status" value="1"/>
</dbReference>
<organism evidence="4 5">
    <name type="scientific">Chryseobacterium angstadtii</name>
    <dbReference type="NCBI Taxonomy" id="558151"/>
    <lineage>
        <taxon>Bacteria</taxon>
        <taxon>Pseudomonadati</taxon>
        <taxon>Bacteroidota</taxon>
        <taxon>Flavobacteriia</taxon>
        <taxon>Flavobacteriales</taxon>
        <taxon>Weeksellaceae</taxon>
        <taxon>Chryseobacterium group</taxon>
        <taxon>Chryseobacterium</taxon>
    </lineage>
</organism>
<keyword evidence="1 2" id="KW-0732">Signal</keyword>
<dbReference type="OrthoDB" id="9792152at2"/>
<dbReference type="InterPro" id="IPR026444">
    <property type="entry name" value="Secre_tail"/>
</dbReference>
<dbReference type="InterPro" id="IPR024079">
    <property type="entry name" value="MetalloPept_cat_dom_sf"/>
</dbReference>
<dbReference type="Proteomes" id="UP000036261">
    <property type="component" value="Unassembled WGS sequence"/>
</dbReference>
<dbReference type="Gene3D" id="3.40.390.10">
    <property type="entry name" value="Collagenase (Catalytic Domain)"/>
    <property type="match status" value="1"/>
</dbReference>
<name>A0A0J7I1Y3_9FLAO</name>
<dbReference type="Pfam" id="PF18962">
    <property type="entry name" value="Por_Secre_tail"/>
    <property type="match status" value="1"/>
</dbReference>
<gene>
    <name evidence="4" type="ORF">ACM46_17335</name>
</gene>
<keyword evidence="5" id="KW-1185">Reference proteome</keyword>
<dbReference type="NCBIfam" id="TIGR04183">
    <property type="entry name" value="Por_Secre_tail"/>
    <property type="match status" value="1"/>
</dbReference>
<dbReference type="STRING" id="558151.ACM46_17335"/>
<feature type="chain" id="PRO_5005288176" description="Peptidase M12B domain-containing protein" evidence="2">
    <location>
        <begin position="21"/>
        <end position="752"/>
    </location>
</feature>
<protein>
    <recommendedName>
        <fullName evidence="3">Peptidase M12B domain-containing protein</fullName>
    </recommendedName>
</protein>
<dbReference type="InterPro" id="IPR001590">
    <property type="entry name" value="Peptidase_M12B"/>
</dbReference>
<evidence type="ECO:0000259" key="3">
    <source>
        <dbReference type="PROSITE" id="PS50215"/>
    </source>
</evidence>
<sequence length="752" mass="81216">MKQKLLFLTGLVLLSGSAVAQQNTWSRTTEKNVKDTRERNVRTSDYQLVSLNTDELKHQLSLAPDRNSLSFKKGILVKFPNAQGTFDTYEVFEASTMHPDLQARYSDIKSYAGQKVGDPATSIRFTYDPYFGLNASVRGIKGTYYIDSYSKDNRIYMVYDRKNAVSQSRFDCLFKGNSPLIDVGNTHTKTVIDGLMRRYRLAISTSTEYTAYTAQQAGVGTGTDAQKKAAVLAAVNLAVTRLNQVFENEISVSLQLIANTDQLFFTSTDTFDALDADQMIDENIVVTNNAIGANNYDIGHLFFQATQGNDNGLAYTPSVCENDYKAGGVTGSAVPVGDPFVIDYVAHEMGHQFGANHTQNNGCNRNDGTSVEPGSASSIMGYAGICAPNVQNNSDAYFHAVSIREMYTTITGGGNCSVNTATENNEPTANAGPDRTIPMGTPFALTGVGSDPDGDAITYNWEQIDTGAAQMPPRPTNAVGPMFRSMWATTSPTRYFPRLSTIIEGYNSTINTATNYRAWEKLSTVARNLNFSLLVRDNKPVGGQTGRDDIQLTVSTAAGPFTVSSQNAAGVVWNVGSSQTITWNVANTNVAPVNTANVMILLSTDGGVTFPHTLVASTPNNGSYTFNVPGGLGTSSTSRIMVKAVDNVFLNVNTTNFTVNSTLGVSEAEKAEAGIKIYPNPSKGIFTIETESGNGISYTVFAMDGKLVNARKDLKGGKTREEVNLSHVPSGGYIVQVDKDGQKISKKLIIKK</sequence>
<dbReference type="PROSITE" id="PS50215">
    <property type="entry name" value="ADAM_MEPRO"/>
    <property type="match status" value="1"/>
</dbReference>
<dbReference type="RefSeq" id="WP_048507952.1">
    <property type="nucleotide sequence ID" value="NZ_LFND01000006.1"/>
</dbReference>
<dbReference type="EMBL" id="LFND01000006">
    <property type="protein sequence ID" value="KMQ60014.1"/>
    <property type="molecule type" value="Genomic_DNA"/>
</dbReference>
<dbReference type="PANTHER" id="PTHR11905">
    <property type="entry name" value="ADAM A DISINTEGRIN AND METALLOPROTEASE DOMAIN"/>
    <property type="match status" value="1"/>
</dbReference>
<dbReference type="PATRIC" id="fig|558151.6.peg.3665"/>
<dbReference type="Pfam" id="PF13583">
    <property type="entry name" value="Reprolysin_4"/>
    <property type="match status" value="1"/>
</dbReference>
<dbReference type="GO" id="GO:0006508">
    <property type="term" value="P:proteolysis"/>
    <property type="evidence" value="ECO:0007669"/>
    <property type="project" value="InterPro"/>
</dbReference>
<accession>A0A0J7I1Y3</accession>
<evidence type="ECO:0000256" key="1">
    <source>
        <dbReference type="ARBA" id="ARBA00022729"/>
    </source>
</evidence>
<dbReference type="SUPFAM" id="SSF55486">
    <property type="entry name" value="Metalloproteases ('zincins'), catalytic domain"/>
    <property type="match status" value="1"/>
</dbReference>